<feature type="compositionally biased region" description="Acidic residues" evidence="1">
    <location>
        <begin position="244"/>
        <end position="262"/>
    </location>
</feature>
<evidence type="ECO:0000256" key="1">
    <source>
        <dbReference type="SAM" id="MobiDB-lite"/>
    </source>
</evidence>
<protein>
    <submittedName>
        <fullName evidence="2">Uncharacterized protein</fullName>
    </submittedName>
</protein>
<dbReference type="AlphaFoldDB" id="X6N7D3"/>
<feature type="compositionally biased region" description="Polar residues" evidence="1">
    <location>
        <begin position="263"/>
        <end position="278"/>
    </location>
</feature>
<organism evidence="2 3">
    <name type="scientific">Reticulomyxa filosa</name>
    <dbReference type="NCBI Taxonomy" id="46433"/>
    <lineage>
        <taxon>Eukaryota</taxon>
        <taxon>Sar</taxon>
        <taxon>Rhizaria</taxon>
        <taxon>Retaria</taxon>
        <taxon>Foraminifera</taxon>
        <taxon>Monothalamids</taxon>
        <taxon>Reticulomyxidae</taxon>
        <taxon>Reticulomyxa</taxon>
    </lineage>
</organism>
<feature type="region of interest" description="Disordered" evidence="1">
    <location>
        <begin position="241"/>
        <end position="287"/>
    </location>
</feature>
<evidence type="ECO:0000313" key="2">
    <source>
        <dbReference type="EMBL" id="ETO21222.1"/>
    </source>
</evidence>
<sequence>METIKYIARQYKTKLNKIIFFITFLKCNDRYFIKHTFVTAKKFYSFTNSILTRLCRLKNLQQFCLLLHNMQTKTLILLCSYLAQHSQILKNSLLIFDSCAMQNDKLNDVMTPAIFYVLCLAKASSPGYSGPIEQRYFDQIFTIVDNITLFFCPYYLEVLNNRNGLTFQMWNFTVVSKRMKILTDRRLENLKRDFSKYPWDDILNGIRFGKCDEIEKLGIEVDEKVKLNTFGFIIPKDKKKGYEEENESDSDCASENLQDENSQDVSSQGSQQRTNQRIKNTKRKKKLGESIEKSLMLSTLRTIHEEKKAKPPTKRTKIIHTNTLALAKVNIILKKRLMTIIIQYIAEKTAIAKWYYIKRIDFLHENKDLNIIFLKNTAECKVKLTHKMAPYIDD</sequence>
<name>X6N7D3_RETFI</name>
<reference evidence="2 3" key="1">
    <citation type="journal article" date="2013" name="Curr. Biol.">
        <title>The Genome of the Foraminiferan Reticulomyxa filosa.</title>
        <authorList>
            <person name="Glockner G."/>
            <person name="Hulsmann N."/>
            <person name="Schleicher M."/>
            <person name="Noegel A.A."/>
            <person name="Eichinger L."/>
            <person name="Gallinger C."/>
            <person name="Pawlowski J."/>
            <person name="Sierra R."/>
            <person name="Euteneuer U."/>
            <person name="Pillet L."/>
            <person name="Moustafa A."/>
            <person name="Platzer M."/>
            <person name="Groth M."/>
            <person name="Szafranski K."/>
            <person name="Schliwa M."/>
        </authorList>
    </citation>
    <scope>NUCLEOTIDE SEQUENCE [LARGE SCALE GENOMIC DNA]</scope>
</reference>
<proteinExistence type="predicted"/>
<dbReference type="EMBL" id="ASPP01011840">
    <property type="protein sequence ID" value="ETO21222.1"/>
    <property type="molecule type" value="Genomic_DNA"/>
</dbReference>
<accession>X6N7D3</accession>
<keyword evidence="3" id="KW-1185">Reference proteome</keyword>
<evidence type="ECO:0000313" key="3">
    <source>
        <dbReference type="Proteomes" id="UP000023152"/>
    </source>
</evidence>
<gene>
    <name evidence="2" type="ORF">RFI_15981</name>
</gene>
<dbReference type="Proteomes" id="UP000023152">
    <property type="component" value="Unassembled WGS sequence"/>
</dbReference>
<comment type="caution">
    <text evidence="2">The sequence shown here is derived from an EMBL/GenBank/DDBJ whole genome shotgun (WGS) entry which is preliminary data.</text>
</comment>